<keyword evidence="30" id="KW-1185">Reference proteome</keyword>
<reference evidence="29" key="1">
    <citation type="journal article" date="2013" name="Nat. Commun.">
        <title>Whole-genome sequencing of Oryza brachyantha reveals mechanisms underlying Oryza genome evolution.</title>
        <authorList>
            <person name="Chen J."/>
            <person name="Huang Q."/>
            <person name="Gao D."/>
            <person name="Wang J."/>
            <person name="Lang Y."/>
            <person name="Liu T."/>
            <person name="Li B."/>
            <person name="Bai Z."/>
            <person name="Luis Goicoechea J."/>
            <person name="Liang C."/>
            <person name="Chen C."/>
            <person name="Zhang W."/>
            <person name="Sun S."/>
            <person name="Liao Y."/>
            <person name="Zhang X."/>
            <person name="Yang L."/>
            <person name="Song C."/>
            <person name="Wang M."/>
            <person name="Shi J."/>
            <person name="Liu G."/>
            <person name="Liu J."/>
            <person name="Zhou H."/>
            <person name="Zhou W."/>
            <person name="Yu Q."/>
            <person name="An N."/>
            <person name="Chen Y."/>
            <person name="Cai Q."/>
            <person name="Wang B."/>
            <person name="Liu B."/>
            <person name="Min J."/>
            <person name="Huang Y."/>
            <person name="Wu H."/>
            <person name="Li Z."/>
            <person name="Zhang Y."/>
            <person name="Yin Y."/>
            <person name="Song W."/>
            <person name="Jiang J."/>
            <person name="Jackson S.A."/>
            <person name="Wing R.A."/>
            <person name="Wang J."/>
            <person name="Chen M."/>
        </authorList>
    </citation>
    <scope>NUCLEOTIDE SEQUENCE [LARGE SCALE GENOMIC DNA]</scope>
    <source>
        <strain evidence="29">cv. IRGC 101232</strain>
    </source>
</reference>
<dbReference type="PRINTS" id="PR00385">
    <property type="entry name" value="P450"/>
</dbReference>
<evidence type="ECO:0000256" key="25">
    <source>
        <dbReference type="ARBA" id="ARBA00072797"/>
    </source>
</evidence>
<evidence type="ECO:0000256" key="15">
    <source>
        <dbReference type="ARBA" id="ARBA00023136"/>
    </source>
</evidence>
<dbReference type="OMA" id="ILVNHHM"/>
<evidence type="ECO:0000256" key="19">
    <source>
        <dbReference type="ARBA" id="ARBA00038974"/>
    </source>
</evidence>
<dbReference type="GO" id="GO:0016126">
    <property type="term" value="P:sterol biosynthetic process"/>
    <property type="evidence" value="ECO:0007669"/>
    <property type="project" value="UniProtKB-KW"/>
</dbReference>
<keyword evidence="4" id="KW-0444">Lipid biosynthesis</keyword>
<dbReference type="PRINTS" id="PR00465">
    <property type="entry name" value="EP450IV"/>
</dbReference>
<dbReference type="Proteomes" id="UP000006038">
    <property type="component" value="Chromosome 7"/>
</dbReference>
<dbReference type="FunFam" id="1.10.630.10:FF:000028">
    <property type="entry name" value="Cytochrome p450 51g1"/>
    <property type="match status" value="1"/>
</dbReference>
<feature type="transmembrane region" description="Helical" evidence="28">
    <location>
        <begin position="87"/>
        <end position="106"/>
    </location>
</feature>
<dbReference type="GO" id="GO:0016020">
    <property type="term" value="C:membrane"/>
    <property type="evidence" value="ECO:0007669"/>
    <property type="project" value="UniProtKB-SubCell"/>
</dbReference>
<evidence type="ECO:0000313" key="29">
    <source>
        <dbReference type="EnsemblPlants" id="OB07G19670.1"/>
    </source>
</evidence>
<evidence type="ECO:0000256" key="24">
    <source>
        <dbReference type="ARBA" id="ARBA00058467"/>
    </source>
</evidence>
<evidence type="ECO:0000256" key="9">
    <source>
        <dbReference type="ARBA" id="ARBA00022955"/>
    </source>
</evidence>
<evidence type="ECO:0000256" key="21">
    <source>
        <dbReference type="ARBA" id="ARBA00042513"/>
    </source>
</evidence>
<dbReference type="RefSeq" id="XP_006657674.1">
    <property type="nucleotide sequence ID" value="XM_006657611.2"/>
</dbReference>
<dbReference type="CDD" id="cd11042">
    <property type="entry name" value="CYP51-like"/>
    <property type="match status" value="1"/>
</dbReference>
<evidence type="ECO:0000256" key="8">
    <source>
        <dbReference type="ARBA" id="ARBA00022723"/>
    </source>
</evidence>
<evidence type="ECO:0000256" key="20">
    <source>
        <dbReference type="ARBA" id="ARBA00042370"/>
    </source>
</evidence>
<comment type="subcellular location">
    <subcellularLocation>
        <location evidence="2">Membrane</location>
        <topology evidence="2">Single-pass membrane protein</topology>
    </subcellularLocation>
</comment>
<comment type="pathway">
    <text evidence="18">Steroid biosynthesis; zymosterol biosynthesis; zymosterol from lanosterol: step 1/6.</text>
</comment>
<evidence type="ECO:0000256" key="28">
    <source>
        <dbReference type="SAM" id="Phobius"/>
    </source>
</evidence>
<dbReference type="Pfam" id="PF00067">
    <property type="entry name" value="p450"/>
    <property type="match status" value="1"/>
</dbReference>
<keyword evidence="28" id="KW-0812">Transmembrane</keyword>
<evidence type="ECO:0000256" key="1">
    <source>
        <dbReference type="ARBA" id="ARBA00001971"/>
    </source>
</evidence>
<keyword evidence="15 28" id="KW-0472">Membrane</keyword>
<evidence type="ECO:0000256" key="4">
    <source>
        <dbReference type="ARBA" id="ARBA00022516"/>
    </source>
</evidence>
<evidence type="ECO:0000256" key="16">
    <source>
        <dbReference type="ARBA" id="ARBA00023166"/>
    </source>
</evidence>
<comment type="function">
    <text evidence="24">Catalyzes the 14-alpha demethylation of obtusifoliol to 4 alpha-methyl-5 alpha-ergosta-8,14,24(28)-trien-3 beta-ol.</text>
</comment>
<evidence type="ECO:0000256" key="22">
    <source>
        <dbReference type="ARBA" id="ARBA00042983"/>
    </source>
</evidence>
<keyword evidence="16" id="KW-1207">Sterol metabolism</keyword>
<dbReference type="PANTHER" id="PTHR24304">
    <property type="entry name" value="CYTOCHROME P450 FAMILY 7"/>
    <property type="match status" value="1"/>
</dbReference>
<comment type="cofactor">
    <cofactor evidence="1 26">
        <name>heme</name>
        <dbReference type="ChEBI" id="CHEBI:30413"/>
    </cofactor>
</comment>
<dbReference type="PANTHER" id="PTHR24304:SF2">
    <property type="entry name" value="24-HYDROXYCHOLESTEROL 7-ALPHA-HYDROXYLASE"/>
    <property type="match status" value="1"/>
</dbReference>
<dbReference type="InterPro" id="IPR002403">
    <property type="entry name" value="Cyt_P450_E_grp-IV"/>
</dbReference>
<dbReference type="GO" id="GO:0020037">
    <property type="term" value="F:heme binding"/>
    <property type="evidence" value="ECO:0007669"/>
    <property type="project" value="InterPro"/>
</dbReference>
<dbReference type="Gene3D" id="1.10.630.10">
    <property type="entry name" value="Cytochrome P450"/>
    <property type="match status" value="1"/>
</dbReference>
<comment type="similarity">
    <text evidence="3 27">Belongs to the cytochrome P450 family.</text>
</comment>
<evidence type="ECO:0000256" key="13">
    <source>
        <dbReference type="ARBA" id="ARBA00023033"/>
    </source>
</evidence>
<evidence type="ECO:0000256" key="7">
    <source>
        <dbReference type="ARBA" id="ARBA00022679"/>
    </source>
</evidence>
<keyword evidence="12" id="KW-0756">Sterol biosynthesis</keyword>
<dbReference type="GO" id="GO:0008168">
    <property type="term" value="F:methyltransferase activity"/>
    <property type="evidence" value="ECO:0007669"/>
    <property type="project" value="UniProtKB-KW"/>
</dbReference>
<evidence type="ECO:0000256" key="26">
    <source>
        <dbReference type="PIRSR" id="PIRSR602403-1"/>
    </source>
</evidence>
<dbReference type="eggNOG" id="KOG0684">
    <property type="taxonomic scope" value="Eukaryota"/>
</dbReference>
<comment type="catalytic activity">
    <reaction evidence="23">
        <text>a 14alpha-methyl steroid + 3 reduced [NADPH--hemoprotein reductase] + 3 O2 = a Delta(14) steroid + formate + 3 oxidized [NADPH--hemoprotein reductase] + 4 H2O + 4 H(+)</text>
        <dbReference type="Rhea" id="RHEA:54028"/>
        <dbReference type="Rhea" id="RHEA-COMP:11964"/>
        <dbReference type="Rhea" id="RHEA-COMP:11965"/>
        <dbReference type="ChEBI" id="CHEBI:15377"/>
        <dbReference type="ChEBI" id="CHEBI:15378"/>
        <dbReference type="ChEBI" id="CHEBI:15379"/>
        <dbReference type="ChEBI" id="CHEBI:15740"/>
        <dbReference type="ChEBI" id="CHEBI:57618"/>
        <dbReference type="ChEBI" id="CHEBI:58210"/>
        <dbReference type="ChEBI" id="CHEBI:138029"/>
        <dbReference type="ChEBI" id="CHEBI:138031"/>
        <dbReference type="EC" id="1.14.14.154"/>
    </reaction>
</comment>
<evidence type="ECO:0000313" key="30">
    <source>
        <dbReference type="Proteomes" id="UP000006038"/>
    </source>
</evidence>
<evidence type="ECO:0000256" key="5">
    <source>
        <dbReference type="ARBA" id="ARBA00022603"/>
    </source>
</evidence>
<evidence type="ECO:0000256" key="12">
    <source>
        <dbReference type="ARBA" id="ARBA00023011"/>
    </source>
</evidence>
<evidence type="ECO:0000256" key="23">
    <source>
        <dbReference type="ARBA" id="ARBA00051013"/>
    </source>
</evidence>
<proteinExistence type="inferred from homology"/>
<accession>J3MKN5</accession>
<dbReference type="PROSITE" id="PS00086">
    <property type="entry name" value="CYTOCHROME_P450"/>
    <property type="match status" value="1"/>
</dbReference>
<organism evidence="29">
    <name type="scientific">Oryza brachyantha</name>
    <name type="common">malo sina</name>
    <dbReference type="NCBI Taxonomy" id="4533"/>
    <lineage>
        <taxon>Eukaryota</taxon>
        <taxon>Viridiplantae</taxon>
        <taxon>Streptophyta</taxon>
        <taxon>Embryophyta</taxon>
        <taxon>Tracheophyta</taxon>
        <taxon>Spermatophyta</taxon>
        <taxon>Magnoliopsida</taxon>
        <taxon>Liliopsida</taxon>
        <taxon>Poales</taxon>
        <taxon>Poaceae</taxon>
        <taxon>BOP clade</taxon>
        <taxon>Oryzoideae</taxon>
        <taxon>Oryzeae</taxon>
        <taxon>Oryzinae</taxon>
        <taxon>Oryza</taxon>
    </lineage>
</organism>
<keyword evidence="28" id="KW-1133">Transmembrane helix</keyword>
<keyword evidence="7" id="KW-0808">Transferase</keyword>
<gene>
    <name evidence="29" type="primary">LOC102702392</name>
</gene>
<dbReference type="STRING" id="4533.J3MKN5"/>
<dbReference type="InterPro" id="IPR017972">
    <property type="entry name" value="Cyt_P450_CS"/>
</dbReference>
<feature type="binding site" description="axial binding residue" evidence="26">
    <location>
        <position position="467"/>
    </location>
    <ligand>
        <name>heme</name>
        <dbReference type="ChEBI" id="CHEBI:30413"/>
    </ligand>
    <ligandPart>
        <name>Fe</name>
        <dbReference type="ChEBI" id="CHEBI:18248"/>
    </ligandPart>
</feature>
<evidence type="ECO:0000256" key="10">
    <source>
        <dbReference type="ARBA" id="ARBA00023002"/>
    </source>
</evidence>
<keyword evidence="8 26" id="KW-0479">Metal-binding</keyword>
<dbReference type="EC" id="1.14.14.154" evidence="19"/>
<dbReference type="HOGENOM" id="CLU_001570_15_0_1"/>
<keyword evidence="17" id="KW-0753">Steroid metabolism</keyword>
<evidence type="ECO:0000256" key="17">
    <source>
        <dbReference type="ARBA" id="ARBA00023221"/>
    </source>
</evidence>
<keyword evidence="13 27" id="KW-0503">Monooxygenase</keyword>
<protein>
    <recommendedName>
        <fullName evidence="25">Obtusifoliol 14-alpha demethylase</fullName>
        <ecNumber evidence="19">1.14.14.154</ecNumber>
    </recommendedName>
    <alternativeName>
        <fullName evidence="20">CYPLI</fullName>
    </alternativeName>
    <alternativeName>
        <fullName evidence="22">Cytochrome P450 51</fullName>
    </alternativeName>
    <alternativeName>
        <fullName evidence="21">Cytochrome P450-LIA1</fullName>
    </alternativeName>
</protein>
<dbReference type="GO" id="GO:0008398">
    <property type="term" value="F:sterol 14-demethylase activity"/>
    <property type="evidence" value="ECO:0007669"/>
    <property type="project" value="UniProtKB-EC"/>
</dbReference>
<dbReference type="GO" id="GO:0032259">
    <property type="term" value="P:methylation"/>
    <property type="evidence" value="ECO:0007669"/>
    <property type="project" value="UniProtKB-KW"/>
</dbReference>
<dbReference type="InterPro" id="IPR036396">
    <property type="entry name" value="Cyt_P450_sf"/>
</dbReference>
<feature type="transmembrane region" description="Helical" evidence="28">
    <location>
        <begin position="14"/>
        <end position="33"/>
    </location>
</feature>
<dbReference type="Gramene" id="OB07G19670.1">
    <property type="protein sequence ID" value="OB07G19670.1"/>
    <property type="gene ID" value="OB07G19670"/>
</dbReference>
<evidence type="ECO:0000256" key="11">
    <source>
        <dbReference type="ARBA" id="ARBA00023004"/>
    </source>
</evidence>
<evidence type="ECO:0000256" key="27">
    <source>
        <dbReference type="RuleBase" id="RU000461"/>
    </source>
</evidence>
<name>J3MKN5_ORYBR</name>
<evidence type="ECO:0000256" key="2">
    <source>
        <dbReference type="ARBA" id="ARBA00004167"/>
    </source>
</evidence>
<keyword evidence="11 26" id="KW-0408">Iron</keyword>
<reference evidence="29" key="2">
    <citation type="submission" date="2013-04" db="UniProtKB">
        <authorList>
            <consortium name="EnsemblPlants"/>
        </authorList>
    </citation>
    <scope>IDENTIFICATION</scope>
</reference>
<dbReference type="SUPFAM" id="SSF48264">
    <property type="entry name" value="Cytochrome P450"/>
    <property type="match status" value="1"/>
</dbReference>
<keyword evidence="14" id="KW-0443">Lipid metabolism</keyword>
<evidence type="ECO:0000256" key="3">
    <source>
        <dbReference type="ARBA" id="ARBA00010617"/>
    </source>
</evidence>
<dbReference type="OrthoDB" id="1055148at2759"/>
<dbReference type="GeneID" id="102702392"/>
<keyword evidence="10 27" id="KW-0560">Oxidoreductase</keyword>
<dbReference type="AlphaFoldDB" id="J3MKN5"/>
<evidence type="ECO:0000256" key="14">
    <source>
        <dbReference type="ARBA" id="ARBA00023098"/>
    </source>
</evidence>
<dbReference type="InterPro" id="IPR001128">
    <property type="entry name" value="Cyt_P450"/>
</dbReference>
<keyword evidence="5" id="KW-0489">Methyltransferase</keyword>
<dbReference type="EnsemblPlants" id="OB07G19670.1">
    <property type="protein sequence ID" value="OB07G19670.1"/>
    <property type="gene ID" value="OB07G19670"/>
</dbReference>
<evidence type="ECO:0000256" key="18">
    <source>
        <dbReference type="ARBA" id="ARBA00037887"/>
    </source>
</evidence>
<dbReference type="GO" id="GO:0005506">
    <property type="term" value="F:iron ion binding"/>
    <property type="evidence" value="ECO:0007669"/>
    <property type="project" value="InterPro"/>
</dbReference>
<keyword evidence="6 26" id="KW-0349">Heme</keyword>
<dbReference type="KEGG" id="obr:102702392"/>
<sequence>MDHLTSTTSASSGATVWLAAAALLLTTAALTALQRQRKTRSSSSSNAGAAAVAAAPPVLRGAALVRFARAVARDGPLEAMREQQDKLGSVFTASLLGLLKVTFLVGPEVSSHFYLAPDSEISQGNLYEFTVPIFGPDVAYAVDLHTRNEQTRFYWDVLKPRSMKANVAAMAEEVENYFWRWGDEGTVDLKQELEQVLMLIAGRCLLGREVRERMLGEVFDLYRDLDNGTRLISTLLPYLPTPAHRRRDRAHRRLRDIFTEAVRSRRNSGRDGSTDDDVLQRFIDSRYKIDGRPMTDAEIVGLLIALVFAGKHTSAGTSTWIGAHLLSDSNQKHLAAAVDEQDQLTAAARRDDGAGQHRPRGGVDHDAIQQMTALHRCIKEVLRLHPPVVAMVRQARSDFTVQTREGEKYTIPAGHTVMSTILVNHHLPHIYRDPHAFDPQRFAPGREEDKAAGPFSFLSFSAGRHACAGESFAYTQIKVIWSHLLRNFELKMVSPFPGTNWSAVVPEPKGKVIVSYRRRANNTGAGQ</sequence>
<evidence type="ECO:0000256" key="6">
    <source>
        <dbReference type="ARBA" id="ARBA00022617"/>
    </source>
</evidence>
<keyword evidence="9" id="KW-0752">Steroid biosynthesis</keyword>
<dbReference type="InterPro" id="IPR050529">
    <property type="entry name" value="CYP450_sterol_14alpha_dmase"/>
</dbReference>